<keyword evidence="2 4" id="KW-0238">DNA-binding</keyword>
<accession>A0ABT9XF39</accession>
<dbReference type="Pfam" id="PF17932">
    <property type="entry name" value="TetR_C_24"/>
    <property type="match status" value="1"/>
</dbReference>
<dbReference type="InterPro" id="IPR009057">
    <property type="entry name" value="Homeodomain-like_sf"/>
</dbReference>
<dbReference type="InterPro" id="IPR050109">
    <property type="entry name" value="HTH-type_TetR-like_transc_reg"/>
</dbReference>
<dbReference type="SUPFAM" id="SSF46689">
    <property type="entry name" value="Homeodomain-like"/>
    <property type="match status" value="1"/>
</dbReference>
<feature type="DNA-binding region" description="H-T-H motif" evidence="4">
    <location>
        <begin position="27"/>
        <end position="46"/>
    </location>
</feature>
<dbReference type="SUPFAM" id="SSF48498">
    <property type="entry name" value="Tetracyclin repressor-like, C-terminal domain"/>
    <property type="match status" value="1"/>
</dbReference>
<dbReference type="RefSeq" id="WP_274455326.1">
    <property type="nucleotide sequence ID" value="NZ_CP067097.1"/>
</dbReference>
<reference evidence="6 7" key="1">
    <citation type="submission" date="2023-07" db="EMBL/GenBank/DDBJ databases">
        <title>Genomic Encyclopedia of Type Strains, Phase IV (KMG-IV): sequencing the most valuable type-strain genomes for metagenomic binning, comparative biology and taxonomic classification.</title>
        <authorList>
            <person name="Goeker M."/>
        </authorList>
    </citation>
    <scope>NUCLEOTIDE SEQUENCE [LARGE SCALE GENOMIC DNA]</scope>
    <source>
        <strain evidence="6 7">DSM 4006</strain>
    </source>
</reference>
<dbReference type="InterPro" id="IPR036271">
    <property type="entry name" value="Tet_transcr_reg_TetR-rel_C_sf"/>
</dbReference>
<keyword evidence="7" id="KW-1185">Reference proteome</keyword>
<dbReference type="InterPro" id="IPR041490">
    <property type="entry name" value="KstR2_TetR_C"/>
</dbReference>
<keyword evidence="1" id="KW-0805">Transcription regulation</keyword>
<comment type="caution">
    <text evidence="6">The sequence shown here is derived from an EMBL/GenBank/DDBJ whole genome shotgun (WGS) entry which is preliminary data.</text>
</comment>
<evidence type="ECO:0000256" key="4">
    <source>
        <dbReference type="PROSITE-ProRule" id="PRU00335"/>
    </source>
</evidence>
<dbReference type="Pfam" id="PF00440">
    <property type="entry name" value="TetR_N"/>
    <property type="match status" value="1"/>
</dbReference>
<gene>
    <name evidence="6" type="ORF">J2S03_000501</name>
</gene>
<keyword evidence="3" id="KW-0804">Transcription</keyword>
<proteinExistence type="predicted"/>
<dbReference type="Gene3D" id="1.10.10.60">
    <property type="entry name" value="Homeodomain-like"/>
    <property type="match status" value="1"/>
</dbReference>
<dbReference type="EMBL" id="JAUSTP010000002">
    <property type="protein sequence ID" value="MDQ0188689.1"/>
    <property type="molecule type" value="Genomic_DNA"/>
</dbReference>
<dbReference type="PANTHER" id="PTHR30055:SF240">
    <property type="entry name" value="HTH-TYPE TRANSCRIPTIONAL REGULATOR ACRR"/>
    <property type="match status" value="1"/>
</dbReference>
<evidence type="ECO:0000259" key="5">
    <source>
        <dbReference type="PROSITE" id="PS50977"/>
    </source>
</evidence>
<sequence>MADRGRRDQILHAARTLFSEKGYHATTIRDIAQMSGLLSGSLYAHIRTKEDLLFEITDEVADQFLEGLQAVVDSADPPPVKFRRALVSHIQVVARNLDAARVFSHEWRALQGERRDRIQQKRDEYERLWTAVLSEGVAAGWFYPSHQRFARMVSLSVANWVYQWYDPSGQLSPEEVAGRLADVLLTGLQKPAASSKAPMGEVSSACPTE</sequence>
<evidence type="ECO:0000256" key="1">
    <source>
        <dbReference type="ARBA" id="ARBA00023015"/>
    </source>
</evidence>
<evidence type="ECO:0000313" key="7">
    <source>
        <dbReference type="Proteomes" id="UP001232973"/>
    </source>
</evidence>
<dbReference type="PRINTS" id="PR00455">
    <property type="entry name" value="HTHTETR"/>
</dbReference>
<evidence type="ECO:0000256" key="3">
    <source>
        <dbReference type="ARBA" id="ARBA00023163"/>
    </source>
</evidence>
<protein>
    <submittedName>
        <fullName evidence="6">AcrR family transcriptional regulator</fullName>
    </submittedName>
</protein>
<organism evidence="6 7">
    <name type="scientific">Alicyclobacillus cycloheptanicus</name>
    <dbReference type="NCBI Taxonomy" id="1457"/>
    <lineage>
        <taxon>Bacteria</taxon>
        <taxon>Bacillati</taxon>
        <taxon>Bacillota</taxon>
        <taxon>Bacilli</taxon>
        <taxon>Bacillales</taxon>
        <taxon>Alicyclobacillaceae</taxon>
        <taxon>Alicyclobacillus</taxon>
    </lineage>
</organism>
<dbReference type="PROSITE" id="PS50977">
    <property type="entry name" value="HTH_TETR_2"/>
    <property type="match status" value="1"/>
</dbReference>
<name>A0ABT9XF39_9BACL</name>
<dbReference type="InterPro" id="IPR001647">
    <property type="entry name" value="HTH_TetR"/>
</dbReference>
<evidence type="ECO:0000256" key="2">
    <source>
        <dbReference type="ARBA" id="ARBA00023125"/>
    </source>
</evidence>
<evidence type="ECO:0000313" key="6">
    <source>
        <dbReference type="EMBL" id="MDQ0188689.1"/>
    </source>
</evidence>
<dbReference type="Gene3D" id="1.10.357.10">
    <property type="entry name" value="Tetracycline Repressor, domain 2"/>
    <property type="match status" value="1"/>
</dbReference>
<dbReference type="PANTHER" id="PTHR30055">
    <property type="entry name" value="HTH-TYPE TRANSCRIPTIONAL REGULATOR RUTR"/>
    <property type="match status" value="1"/>
</dbReference>
<dbReference type="Proteomes" id="UP001232973">
    <property type="component" value="Unassembled WGS sequence"/>
</dbReference>
<feature type="domain" description="HTH tetR-type" evidence="5">
    <location>
        <begin position="4"/>
        <end position="64"/>
    </location>
</feature>